<comment type="subcellular location">
    <subcellularLocation>
        <location evidence="9">Cell membrane</location>
        <topology evidence="9">Multi-pass membrane protein</topology>
    </subcellularLocation>
    <subcellularLocation>
        <location evidence="1">Membrane</location>
        <topology evidence="1">Multi-pass membrane protein</topology>
    </subcellularLocation>
</comment>
<dbReference type="Proteomes" id="UP000612349">
    <property type="component" value="Unassembled WGS sequence"/>
</dbReference>
<dbReference type="Pfam" id="PF00571">
    <property type="entry name" value="CBS"/>
    <property type="match status" value="2"/>
</dbReference>
<keyword evidence="13" id="KW-1185">Reference proteome</keyword>
<evidence type="ECO:0000256" key="10">
    <source>
        <dbReference type="SAM" id="MobiDB-lite"/>
    </source>
</evidence>
<dbReference type="SMART" id="SM00924">
    <property type="entry name" value="MgtE_N"/>
    <property type="match status" value="1"/>
</dbReference>
<evidence type="ECO:0000256" key="7">
    <source>
        <dbReference type="ARBA" id="ARBA00023136"/>
    </source>
</evidence>
<dbReference type="PROSITE" id="PS51371">
    <property type="entry name" value="CBS"/>
    <property type="match status" value="1"/>
</dbReference>
<keyword evidence="9" id="KW-0479">Metal-binding</keyword>
<dbReference type="PANTHER" id="PTHR43773">
    <property type="entry name" value="MAGNESIUM TRANSPORTER MGTE"/>
    <property type="match status" value="1"/>
</dbReference>
<feature type="compositionally biased region" description="Basic and acidic residues" evidence="10">
    <location>
        <begin position="25"/>
        <end position="48"/>
    </location>
</feature>
<dbReference type="Gene3D" id="1.10.357.20">
    <property type="entry name" value="SLC41 divalent cation transporters, integral membrane domain"/>
    <property type="match status" value="1"/>
</dbReference>
<feature type="transmembrane region" description="Helical" evidence="9">
    <location>
        <begin position="405"/>
        <end position="424"/>
    </location>
</feature>
<dbReference type="EMBL" id="BMIP01000001">
    <property type="protein sequence ID" value="GGD55720.1"/>
    <property type="molecule type" value="Genomic_DNA"/>
</dbReference>
<dbReference type="InterPro" id="IPR006669">
    <property type="entry name" value="MgtE_transporter"/>
</dbReference>
<dbReference type="Pfam" id="PF01769">
    <property type="entry name" value="MgtE"/>
    <property type="match status" value="1"/>
</dbReference>
<keyword evidence="6 9" id="KW-1133">Transmembrane helix</keyword>
<evidence type="ECO:0000256" key="8">
    <source>
        <dbReference type="PROSITE-ProRule" id="PRU00703"/>
    </source>
</evidence>
<feature type="transmembrane region" description="Helical" evidence="9">
    <location>
        <begin position="430"/>
        <end position="454"/>
    </location>
</feature>
<dbReference type="Gene3D" id="1.25.60.10">
    <property type="entry name" value="MgtE N-terminal domain-like"/>
    <property type="match status" value="1"/>
</dbReference>
<sequence length="492" mass="53111">MKPDDTDLAEMQQPDAAAIPGMDGDGSHEEPRMSEAEEARAERLDEDDRLKPEFVEAVREALVDEHGDVRDLVEPLHPADIADLFEILPREDRPALARGISDLMSGEVISELNDYVRDDLLESLPPDAIAEIAEQLETDDAVALIEDMGAREQAAVLAEMELEDRAAIESALSFPEESAGRLMQRDLVAVPEHITVGDLIDYMRDNGDLTTEFWEVFVVDPAHRPVGTCQLSWILRCPRAIPISDIMKREQTLLPADMDQEEVALRFQKYALISAAVVDKAGRLIGQVTADDIVHIIQEEANEDTLLLSGAGEGDINEPIRTSYSQRVRWLVANLGTALVASLIIAAFGAAIEKLVALAVLMPVVASIGGNAGTQTMAVSVRALAMNQLTRSNTRRVIWREMRVALLNGVTVAALIGGATAMIFTPMLGVVIASAVVINIITAGMAGVLVPVIFDRLDQDPAVASSVFVTMITDSMGFFAFLGLAVASGLVG</sequence>
<keyword evidence="8" id="KW-0129">CBS domain</keyword>
<dbReference type="SUPFAM" id="SSF161093">
    <property type="entry name" value="MgtE membrane domain-like"/>
    <property type="match status" value="1"/>
</dbReference>
<evidence type="ECO:0000313" key="12">
    <source>
        <dbReference type="EMBL" id="GGD55720.1"/>
    </source>
</evidence>
<dbReference type="Gene3D" id="3.10.580.10">
    <property type="entry name" value="CBS-domain"/>
    <property type="match status" value="1"/>
</dbReference>
<organism evidence="12 13">
    <name type="scientific">Croceicoccus mobilis</name>
    <dbReference type="NCBI Taxonomy" id="1703339"/>
    <lineage>
        <taxon>Bacteria</taxon>
        <taxon>Pseudomonadati</taxon>
        <taxon>Pseudomonadota</taxon>
        <taxon>Alphaproteobacteria</taxon>
        <taxon>Sphingomonadales</taxon>
        <taxon>Erythrobacteraceae</taxon>
        <taxon>Croceicoccus</taxon>
    </lineage>
</organism>
<accession>A0A917DP45</accession>
<evidence type="ECO:0000256" key="2">
    <source>
        <dbReference type="ARBA" id="ARBA00009749"/>
    </source>
</evidence>
<name>A0A917DP45_9SPHN</name>
<comment type="function">
    <text evidence="9">Acts as a magnesium transporter.</text>
</comment>
<dbReference type="GO" id="GO:0005886">
    <property type="term" value="C:plasma membrane"/>
    <property type="evidence" value="ECO:0007669"/>
    <property type="project" value="UniProtKB-SubCell"/>
</dbReference>
<dbReference type="CDD" id="cd04606">
    <property type="entry name" value="CBS_pair_Mg_transporter"/>
    <property type="match status" value="1"/>
</dbReference>
<dbReference type="PANTHER" id="PTHR43773:SF1">
    <property type="entry name" value="MAGNESIUM TRANSPORTER MGTE"/>
    <property type="match status" value="1"/>
</dbReference>
<evidence type="ECO:0000259" key="11">
    <source>
        <dbReference type="PROSITE" id="PS51371"/>
    </source>
</evidence>
<dbReference type="AlphaFoldDB" id="A0A917DP45"/>
<dbReference type="SUPFAM" id="SSF54631">
    <property type="entry name" value="CBS-domain pair"/>
    <property type="match status" value="1"/>
</dbReference>
<dbReference type="NCBIfam" id="TIGR00400">
    <property type="entry name" value="mgtE"/>
    <property type="match status" value="1"/>
</dbReference>
<dbReference type="GO" id="GO:0046872">
    <property type="term" value="F:metal ion binding"/>
    <property type="evidence" value="ECO:0007669"/>
    <property type="project" value="UniProtKB-KW"/>
</dbReference>
<comment type="caution">
    <text evidence="12">The sequence shown here is derived from an EMBL/GenBank/DDBJ whole genome shotgun (WGS) entry which is preliminary data.</text>
</comment>
<dbReference type="GO" id="GO:0015095">
    <property type="term" value="F:magnesium ion transmembrane transporter activity"/>
    <property type="evidence" value="ECO:0007669"/>
    <property type="project" value="UniProtKB-UniRule"/>
</dbReference>
<reference evidence="12" key="1">
    <citation type="journal article" date="2014" name="Int. J. Syst. Evol. Microbiol.">
        <title>Complete genome sequence of Corynebacterium casei LMG S-19264T (=DSM 44701T), isolated from a smear-ripened cheese.</title>
        <authorList>
            <consortium name="US DOE Joint Genome Institute (JGI-PGF)"/>
            <person name="Walter F."/>
            <person name="Albersmeier A."/>
            <person name="Kalinowski J."/>
            <person name="Ruckert C."/>
        </authorList>
    </citation>
    <scope>NUCLEOTIDE SEQUENCE</scope>
    <source>
        <strain evidence="12">CGMCC 1.15360</strain>
    </source>
</reference>
<dbReference type="InterPro" id="IPR006667">
    <property type="entry name" value="SLC41_membr_dom"/>
</dbReference>
<feature type="transmembrane region" description="Helical" evidence="9">
    <location>
        <begin position="466"/>
        <end position="491"/>
    </location>
</feature>
<keyword evidence="9" id="KW-1003">Cell membrane</keyword>
<dbReference type="Pfam" id="PF03448">
    <property type="entry name" value="MgtE_N"/>
    <property type="match status" value="1"/>
</dbReference>
<dbReference type="InterPro" id="IPR006668">
    <property type="entry name" value="Mg_transptr_MgtE_intracell_dom"/>
</dbReference>
<keyword evidence="3 9" id="KW-0813">Transport</keyword>
<evidence type="ECO:0000256" key="4">
    <source>
        <dbReference type="ARBA" id="ARBA00022692"/>
    </source>
</evidence>
<comment type="similarity">
    <text evidence="2 9">Belongs to the SLC41A transporter family.</text>
</comment>
<dbReference type="SUPFAM" id="SSF158791">
    <property type="entry name" value="MgtE N-terminal domain-like"/>
    <property type="match status" value="1"/>
</dbReference>
<keyword evidence="5 9" id="KW-0460">Magnesium</keyword>
<dbReference type="SMART" id="SM00116">
    <property type="entry name" value="CBS"/>
    <property type="match status" value="2"/>
</dbReference>
<evidence type="ECO:0000256" key="3">
    <source>
        <dbReference type="ARBA" id="ARBA00022448"/>
    </source>
</evidence>
<reference evidence="12" key="2">
    <citation type="submission" date="2020-09" db="EMBL/GenBank/DDBJ databases">
        <authorList>
            <person name="Sun Q."/>
            <person name="Zhou Y."/>
        </authorList>
    </citation>
    <scope>NUCLEOTIDE SEQUENCE</scope>
    <source>
        <strain evidence="12">CGMCC 1.15360</strain>
    </source>
</reference>
<dbReference type="InterPro" id="IPR038076">
    <property type="entry name" value="MgtE_N_sf"/>
</dbReference>
<feature type="transmembrane region" description="Helical" evidence="9">
    <location>
        <begin position="330"/>
        <end position="352"/>
    </location>
</feature>
<proteinExistence type="inferred from homology"/>
<dbReference type="InterPro" id="IPR000644">
    <property type="entry name" value="CBS_dom"/>
</dbReference>
<evidence type="ECO:0000256" key="1">
    <source>
        <dbReference type="ARBA" id="ARBA00004141"/>
    </source>
</evidence>
<dbReference type="InterPro" id="IPR036739">
    <property type="entry name" value="SLC41_membr_dom_sf"/>
</dbReference>
<evidence type="ECO:0000256" key="9">
    <source>
        <dbReference type="RuleBase" id="RU362011"/>
    </source>
</evidence>
<evidence type="ECO:0000256" key="6">
    <source>
        <dbReference type="ARBA" id="ARBA00022989"/>
    </source>
</evidence>
<gene>
    <name evidence="12" type="ORF">GCM10010990_01060</name>
</gene>
<comment type="subunit">
    <text evidence="9">Homodimer.</text>
</comment>
<feature type="transmembrane region" description="Helical" evidence="9">
    <location>
        <begin position="358"/>
        <end position="384"/>
    </location>
</feature>
<evidence type="ECO:0000313" key="13">
    <source>
        <dbReference type="Proteomes" id="UP000612349"/>
    </source>
</evidence>
<protein>
    <recommendedName>
        <fullName evidence="9">Magnesium transporter MgtE</fullName>
    </recommendedName>
</protein>
<evidence type="ECO:0000256" key="5">
    <source>
        <dbReference type="ARBA" id="ARBA00022842"/>
    </source>
</evidence>
<keyword evidence="4 9" id="KW-0812">Transmembrane</keyword>
<dbReference type="InterPro" id="IPR046342">
    <property type="entry name" value="CBS_dom_sf"/>
</dbReference>
<feature type="region of interest" description="Disordered" evidence="10">
    <location>
        <begin position="1"/>
        <end position="48"/>
    </location>
</feature>
<keyword evidence="7 9" id="KW-0472">Membrane</keyword>
<feature type="domain" description="CBS" evidence="11">
    <location>
        <begin position="247"/>
        <end position="305"/>
    </location>
</feature>